<dbReference type="EMBL" id="FNAN01000005">
    <property type="protein sequence ID" value="SDE51415.1"/>
    <property type="molecule type" value="Genomic_DNA"/>
</dbReference>
<dbReference type="Pfam" id="PF14871">
    <property type="entry name" value="GHL6"/>
    <property type="match status" value="1"/>
</dbReference>
<evidence type="ECO:0000313" key="2">
    <source>
        <dbReference type="Proteomes" id="UP000198748"/>
    </source>
</evidence>
<reference evidence="2" key="1">
    <citation type="submission" date="2016-10" db="EMBL/GenBank/DDBJ databases">
        <authorList>
            <person name="Varghese N."/>
            <person name="Submissions S."/>
        </authorList>
    </citation>
    <scope>NUCLEOTIDE SEQUENCE [LARGE SCALE GENOMIC DNA]</scope>
    <source>
        <strain evidence="2">DSM 25329</strain>
    </source>
</reference>
<dbReference type="InterPro" id="IPR029062">
    <property type="entry name" value="Class_I_gatase-like"/>
</dbReference>
<dbReference type="Gene3D" id="3.40.50.880">
    <property type="match status" value="1"/>
</dbReference>
<dbReference type="AlphaFoldDB" id="A0A1G7DKX6"/>
<keyword evidence="2" id="KW-1185">Reference proteome</keyword>
<accession>A0A1G7DKX6</accession>
<sequence length="716" mass="82019">MPYSTALFHQTIQSGMRIRILLLYFLFNATCLLAQNKADLWWKRNNLRVIQMNLPAYEAATINADSIVTDLVNCSANTLLINAGGIMAFYPTKLDFHYRNPYLKDNNVLADVVRKCHEKSIKVIVRFDFSRVHESIFKAHPDWCYISPKGERIINTDMYVVSINAPYVQDKAFRIIEEVINTFPIDGIFLNMPGYQVNNPYEGKYHGIDQNDFDKKRFAEFSGGKTLPVEENKADPLFQQYLEFKKVTVEDWSERLHKLVKSQNEQIAICTYSDKFVDIIRHESQSMTSLPYWPYTASDNVGNAVNSFPDHIISNASIQQISFQSRYNAVEPEETRIRLYENIANGSGLDMSMMGDMRGYEDERNYPVFKEVYGFHKKNEAYFGKYKSVAKVAVIAPGAWPNGEPMQEYRGIQLMLREAHIPFDIVEDGQIANLEQKVKGYKLIILPEITYLKPEAVRILKEASRQGTNLIATNRALWDNPEALLSLFGAKIEKKDNDGAGNYLVPDDRSIFKSFKGQSMLFWKFNLGLYDLSGADQKLLPVLAKGRPGPPEIIGGHDRTGYFALGIKNHPTSKAAIFPINLGRIYYMHGYQEHKNLLLDMVRHMLPEIAQNFETNAPARVETVLQEFTKNTPENRSKNTSDGQILHLINLTGFSGNTYFDPLPVTDLQFRIRLAKKPQKVFTLTSHKPLNFTWKDGTIHFSLARLAEFESIVMEW</sequence>
<dbReference type="Proteomes" id="UP000198748">
    <property type="component" value="Unassembled WGS sequence"/>
</dbReference>
<dbReference type="SUPFAM" id="SSF52317">
    <property type="entry name" value="Class I glutamine amidotransferase-like"/>
    <property type="match status" value="1"/>
</dbReference>
<dbReference type="Gene3D" id="3.20.20.80">
    <property type="entry name" value="Glycosidases"/>
    <property type="match status" value="1"/>
</dbReference>
<protein>
    <submittedName>
        <fullName evidence="1">Hypothetical glycosyl hydrolase 6</fullName>
    </submittedName>
</protein>
<proteinExistence type="predicted"/>
<evidence type="ECO:0000313" key="1">
    <source>
        <dbReference type="EMBL" id="SDE51415.1"/>
    </source>
</evidence>
<dbReference type="GO" id="GO:0016787">
    <property type="term" value="F:hydrolase activity"/>
    <property type="evidence" value="ECO:0007669"/>
    <property type="project" value="UniProtKB-KW"/>
</dbReference>
<dbReference type="SUPFAM" id="SSF51445">
    <property type="entry name" value="(Trans)glycosidases"/>
    <property type="match status" value="1"/>
</dbReference>
<gene>
    <name evidence="1" type="ORF">SAMN04487996_105252</name>
</gene>
<dbReference type="InterPro" id="IPR028212">
    <property type="entry name" value="GHL6"/>
</dbReference>
<dbReference type="STRING" id="659014.SAMN04487996_105252"/>
<dbReference type="InterPro" id="IPR017853">
    <property type="entry name" value="GH"/>
</dbReference>
<keyword evidence="1" id="KW-0378">Hydrolase</keyword>
<name>A0A1G7DKX6_9BACT</name>
<dbReference type="CDD" id="cd03143">
    <property type="entry name" value="A4_beta-galactosidase_middle_domain"/>
    <property type="match status" value="1"/>
</dbReference>
<organism evidence="1 2">
    <name type="scientific">Dyadobacter soli</name>
    <dbReference type="NCBI Taxonomy" id="659014"/>
    <lineage>
        <taxon>Bacteria</taxon>
        <taxon>Pseudomonadati</taxon>
        <taxon>Bacteroidota</taxon>
        <taxon>Cytophagia</taxon>
        <taxon>Cytophagales</taxon>
        <taxon>Spirosomataceae</taxon>
        <taxon>Dyadobacter</taxon>
    </lineage>
</organism>